<dbReference type="KEGG" id="sliu:111360227"/>
<keyword evidence="3" id="KW-1185">Reference proteome</keyword>
<sequence length="425" mass="44473">MVRCRFAVILTISLFSNAFCVPAVGLRRRRIPEDSNNSEISEDVAPIKASTSSSTTVSLSPNNDDDDDDDDDDFGTSSHGTSTGGGGSNLFSLLNLATSLMPASGSGSSGGNTNTLTHTVKAFTFDLCRAPGWWFIETSCDALVLDFCTDIHFTFKVKNNNIIVKKLIQDLIRINRNQIKLVQRRKDLADNVIDIDYTDIKPPLFQKLEELDDSDDDENDSDSEGSDEDNGGEESVEKESNENGGSKQDSASNGDSAGDNDDDDNDSDYDEPPEGDGQGGGILGLLAGLSGDGDSDLGTLLATVGGIVANLSGDGVDINALIATALGLLVGLLSEGNQNPGEIIGRYLLTSLDTITGGGAQNNGAFFGKFLSTLIKGTSAAGDPDASGSSENNGPKMADSAGFFASLLMGLLGEMSKTSSGSSWR</sequence>
<dbReference type="AlphaFoldDB" id="A0A9J7IX40"/>
<evidence type="ECO:0000313" key="3">
    <source>
        <dbReference type="Proteomes" id="UP000301870"/>
    </source>
</evidence>
<protein>
    <submittedName>
        <fullName evidence="4">Myb-like protein V</fullName>
    </submittedName>
</protein>
<dbReference type="OrthoDB" id="7488383at2759"/>
<proteinExistence type="predicted"/>
<feature type="region of interest" description="Disordered" evidence="1">
    <location>
        <begin position="34"/>
        <end position="86"/>
    </location>
</feature>
<name>A0A9J7IX40_SPOLT</name>
<evidence type="ECO:0000256" key="1">
    <source>
        <dbReference type="SAM" id="MobiDB-lite"/>
    </source>
</evidence>
<feature type="signal peptide" evidence="2">
    <location>
        <begin position="1"/>
        <end position="18"/>
    </location>
</feature>
<feature type="compositionally biased region" description="Acidic residues" evidence="1">
    <location>
        <begin position="258"/>
        <end position="274"/>
    </location>
</feature>
<evidence type="ECO:0000256" key="2">
    <source>
        <dbReference type="SAM" id="SignalP"/>
    </source>
</evidence>
<reference evidence="4" key="1">
    <citation type="submission" date="2025-08" db="UniProtKB">
        <authorList>
            <consortium name="RefSeq"/>
        </authorList>
    </citation>
    <scope>IDENTIFICATION</scope>
    <source>
        <strain evidence="4">Ishihara</strain>
        <tissue evidence="4">Whole body</tissue>
    </source>
</reference>
<feature type="region of interest" description="Disordered" evidence="1">
    <location>
        <begin position="209"/>
        <end position="284"/>
    </location>
</feature>
<feature type="compositionally biased region" description="Low complexity" evidence="1">
    <location>
        <begin position="50"/>
        <end position="60"/>
    </location>
</feature>
<dbReference type="RefSeq" id="XP_022831868.1">
    <property type="nucleotide sequence ID" value="XM_022976100.1"/>
</dbReference>
<evidence type="ECO:0000313" key="4">
    <source>
        <dbReference type="RefSeq" id="XP_022831868.1"/>
    </source>
</evidence>
<organism evidence="3 4">
    <name type="scientific">Spodoptera litura</name>
    <name type="common">Asian cotton leafworm</name>
    <dbReference type="NCBI Taxonomy" id="69820"/>
    <lineage>
        <taxon>Eukaryota</taxon>
        <taxon>Metazoa</taxon>
        <taxon>Ecdysozoa</taxon>
        <taxon>Arthropoda</taxon>
        <taxon>Hexapoda</taxon>
        <taxon>Insecta</taxon>
        <taxon>Pterygota</taxon>
        <taxon>Neoptera</taxon>
        <taxon>Endopterygota</taxon>
        <taxon>Lepidoptera</taxon>
        <taxon>Glossata</taxon>
        <taxon>Ditrysia</taxon>
        <taxon>Noctuoidea</taxon>
        <taxon>Noctuidae</taxon>
        <taxon>Amphipyrinae</taxon>
        <taxon>Spodoptera</taxon>
    </lineage>
</organism>
<keyword evidence="2" id="KW-0732">Signal</keyword>
<dbReference type="GeneID" id="111360227"/>
<feature type="compositionally biased region" description="Acidic residues" evidence="1">
    <location>
        <begin position="63"/>
        <end position="74"/>
    </location>
</feature>
<feature type="chain" id="PRO_5039951757" evidence="2">
    <location>
        <begin position="19"/>
        <end position="425"/>
    </location>
</feature>
<gene>
    <name evidence="4" type="primary">LOC111360227</name>
</gene>
<dbReference type="Proteomes" id="UP000301870">
    <property type="component" value="Chromosome 30"/>
</dbReference>
<feature type="compositionally biased region" description="Acidic residues" evidence="1">
    <location>
        <begin position="210"/>
        <end position="234"/>
    </location>
</feature>
<accession>A0A9J7IX40</accession>